<organism evidence="1 2">
    <name type="scientific">Eumeta variegata</name>
    <name type="common">Bagworm moth</name>
    <name type="synonym">Eumeta japonica</name>
    <dbReference type="NCBI Taxonomy" id="151549"/>
    <lineage>
        <taxon>Eukaryota</taxon>
        <taxon>Metazoa</taxon>
        <taxon>Ecdysozoa</taxon>
        <taxon>Arthropoda</taxon>
        <taxon>Hexapoda</taxon>
        <taxon>Insecta</taxon>
        <taxon>Pterygota</taxon>
        <taxon>Neoptera</taxon>
        <taxon>Endopterygota</taxon>
        <taxon>Lepidoptera</taxon>
        <taxon>Glossata</taxon>
        <taxon>Ditrysia</taxon>
        <taxon>Tineoidea</taxon>
        <taxon>Psychidae</taxon>
        <taxon>Oiketicinae</taxon>
        <taxon>Eumeta</taxon>
    </lineage>
</organism>
<evidence type="ECO:0000313" key="1">
    <source>
        <dbReference type="EMBL" id="GBP33488.1"/>
    </source>
</evidence>
<dbReference type="EMBL" id="BGZK01000274">
    <property type="protein sequence ID" value="GBP33488.1"/>
    <property type="molecule type" value="Genomic_DNA"/>
</dbReference>
<name>A0A4C1V3V6_EUMVA</name>
<gene>
    <name evidence="1" type="ORF">EVAR_23891_1</name>
</gene>
<keyword evidence="2" id="KW-1185">Reference proteome</keyword>
<protein>
    <submittedName>
        <fullName evidence="1">Uncharacterized protein</fullName>
    </submittedName>
</protein>
<evidence type="ECO:0000313" key="2">
    <source>
        <dbReference type="Proteomes" id="UP000299102"/>
    </source>
</evidence>
<dbReference type="Proteomes" id="UP000299102">
    <property type="component" value="Unassembled WGS sequence"/>
</dbReference>
<dbReference type="AlphaFoldDB" id="A0A4C1V3V6"/>
<accession>A0A4C1V3V6</accession>
<reference evidence="1 2" key="1">
    <citation type="journal article" date="2019" name="Commun. Biol.">
        <title>The bagworm genome reveals a unique fibroin gene that provides high tensile strength.</title>
        <authorList>
            <person name="Kono N."/>
            <person name="Nakamura H."/>
            <person name="Ohtoshi R."/>
            <person name="Tomita M."/>
            <person name="Numata K."/>
            <person name="Arakawa K."/>
        </authorList>
    </citation>
    <scope>NUCLEOTIDE SEQUENCE [LARGE SCALE GENOMIC DNA]</scope>
</reference>
<proteinExistence type="predicted"/>
<sequence length="136" mass="15453">MARRGAAPVMDEVSSAVLAELPRHFVSYTSGARRKQTADSFDRARLRAEYFIRLAFNSEPYNTSDCDSRPHTRFRRHSHSQLRPRSSGVASASFKIYTFTCNTPPDHDSRVKFRVAARMRACFVFYCVCGLALLPV</sequence>
<comment type="caution">
    <text evidence="1">The sequence shown here is derived from an EMBL/GenBank/DDBJ whole genome shotgun (WGS) entry which is preliminary data.</text>
</comment>